<dbReference type="PROSITE" id="PS51375">
    <property type="entry name" value="PPR"/>
    <property type="match status" value="1"/>
</dbReference>
<evidence type="ECO:0000256" key="1">
    <source>
        <dbReference type="PROSITE-ProRule" id="PRU00708"/>
    </source>
</evidence>
<accession>A0ABN9WV77</accession>
<feature type="repeat" description="PPR" evidence="1">
    <location>
        <begin position="46"/>
        <end position="80"/>
    </location>
</feature>
<feature type="non-terminal residue" evidence="2">
    <location>
        <position position="97"/>
    </location>
</feature>
<dbReference type="InterPro" id="IPR011990">
    <property type="entry name" value="TPR-like_helical_dom_sf"/>
</dbReference>
<dbReference type="InterPro" id="IPR002885">
    <property type="entry name" value="PPR_rpt"/>
</dbReference>
<sequence>MRDICRGSREGAVCLGASIKNCGQTIQWSAALRLLREGIRLGVQLVPSHYVATVGACRKGGQWQHALSVFSEMLEAKLEPNVISPSATTLGSARARR</sequence>
<dbReference type="Gene3D" id="1.25.40.10">
    <property type="entry name" value="Tetratricopeptide repeat domain"/>
    <property type="match status" value="1"/>
</dbReference>
<evidence type="ECO:0000313" key="3">
    <source>
        <dbReference type="Proteomes" id="UP001189429"/>
    </source>
</evidence>
<dbReference type="Proteomes" id="UP001189429">
    <property type="component" value="Unassembled WGS sequence"/>
</dbReference>
<gene>
    <name evidence="2" type="ORF">PCOR1329_LOCUS70855</name>
</gene>
<evidence type="ECO:0000313" key="2">
    <source>
        <dbReference type="EMBL" id="CAK0890743.1"/>
    </source>
</evidence>
<keyword evidence="3" id="KW-1185">Reference proteome</keyword>
<protein>
    <recommendedName>
        <fullName evidence="4">Pentatricopeptide repeat-containing protein</fullName>
    </recommendedName>
</protein>
<proteinExistence type="predicted"/>
<evidence type="ECO:0008006" key="4">
    <source>
        <dbReference type="Google" id="ProtNLM"/>
    </source>
</evidence>
<dbReference type="EMBL" id="CAUYUJ010019386">
    <property type="protein sequence ID" value="CAK0890743.1"/>
    <property type="molecule type" value="Genomic_DNA"/>
</dbReference>
<comment type="caution">
    <text evidence="2">The sequence shown here is derived from an EMBL/GenBank/DDBJ whole genome shotgun (WGS) entry which is preliminary data.</text>
</comment>
<organism evidence="2 3">
    <name type="scientific">Prorocentrum cordatum</name>
    <dbReference type="NCBI Taxonomy" id="2364126"/>
    <lineage>
        <taxon>Eukaryota</taxon>
        <taxon>Sar</taxon>
        <taxon>Alveolata</taxon>
        <taxon>Dinophyceae</taxon>
        <taxon>Prorocentrales</taxon>
        <taxon>Prorocentraceae</taxon>
        <taxon>Prorocentrum</taxon>
    </lineage>
</organism>
<dbReference type="NCBIfam" id="TIGR00756">
    <property type="entry name" value="PPR"/>
    <property type="match status" value="1"/>
</dbReference>
<name>A0ABN9WV77_9DINO</name>
<reference evidence="2" key="1">
    <citation type="submission" date="2023-10" db="EMBL/GenBank/DDBJ databases">
        <authorList>
            <person name="Chen Y."/>
            <person name="Shah S."/>
            <person name="Dougan E. K."/>
            <person name="Thang M."/>
            <person name="Chan C."/>
        </authorList>
    </citation>
    <scope>NUCLEOTIDE SEQUENCE [LARGE SCALE GENOMIC DNA]</scope>
</reference>